<sequence>MHASHLALFVALAVGAMCIIEPPTGTGFSKTCNDLKITTDSGRISLEAACLDGKFKTRQKSTLDLNHCFEYSGNNLSQAKMNGGFQEYFDVGNIGLECNIDRFDRRRYKSPALICKVTKGNMLRIALSDKELVDDDDDDSYADPSPQGDMRDRHYLYSISSSRPVLAYAWCSVLPPSWRATSKSLRCLCIVQYRA</sequence>
<feature type="chain" id="PRO_5024897053" description="Cyanovirin-N domain-containing protein" evidence="1">
    <location>
        <begin position="19"/>
        <end position="195"/>
    </location>
</feature>
<dbReference type="EMBL" id="ML733603">
    <property type="protein sequence ID" value="KAB8213502.1"/>
    <property type="molecule type" value="Genomic_DNA"/>
</dbReference>
<gene>
    <name evidence="3" type="ORF">BDV33DRAFT_210132</name>
</gene>
<evidence type="ECO:0000313" key="3">
    <source>
        <dbReference type="EMBL" id="KAB8213502.1"/>
    </source>
</evidence>
<accession>A0A5N6E7G6</accession>
<dbReference type="Proteomes" id="UP000326799">
    <property type="component" value="Unassembled WGS sequence"/>
</dbReference>
<protein>
    <recommendedName>
        <fullName evidence="2">Cyanovirin-N domain-containing protein</fullName>
    </recommendedName>
</protein>
<evidence type="ECO:0000259" key="2">
    <source>
        <dbReference type="Pfam" id="PF08881"/>
    </source>
</evidence>
<name>A0A5N6E7G6_9EURO</name>
<organism evidence="3 4">
    <name type="scientific">Aspergillus novoparasiticus</name>
    <dbReference type="NCBI Taxonomy" id="986946"/>
    <lineage>
        <taxon>Eukaryota</taxon>
        <taxon>Fungi</taxon>
        <taxon>Dikarya</taxon>
        <taxon>Ascomycota</taxon>
        <taxon>Pezizomycotina</taxon>
        <taxon>Eurotiomycetes</taxon>
        <taxon>Eurotiomycetidae</taxon>
        <taxon>Eurotiales</taxon>
        <taxon>Aspergillaceae</taxon>
        <taxon>Aspergillus</taxon>
        <taxon>Aspergillus subgen. Circumdati</taxon>
    </lineage>
</organism>
<keyword evidence="1" id="KW-0732">Signal</keyword>
<dbReference type="InterPro" id="IPR011058">
    <property type="entry name" value="Cyanovirin-N"/>
</dbReference>
<dbReference type="SUPFAM" id="SSF51322">
    <property type="entry name" value="Cyanovirin-N"/>
    <property type="match status" value="1"/>
</dbReference>
<dbReference type="AlphaFoldDB" id="A0A5N6E7G6"/>
<dbReference type="Gene3D" id="2.30.60.10">
    <property type="entry name" value="Cyanovirin-N"/>
    <property type="match status" value="1"/>
</dbReference>
<dbReference type="Pfam" id="PF08881">
    <property type="entry name" value="CVNH"/>
    <property type="match status" value="1"/>
</dbReference>
<reference evidence="3 4" key="1">
    <citation type="submission" date="2019-04" db="EMBL/GenBank/DDBJ databases">
        <title>Fungal friends and foes A comparative genomics study of 23 Aspergillus species from section Flavi.</title>
        <authorList>
            <consortium name="DOE Joint Genome Institute"/>
            <person name="Kjaerbolling I."/>
            <person name="Vesth T.C."/>
            <person name="Frisvad J.C."/>
            <person name="Nybo J.L."/>
            <person name="Theobald S."/>
            <person name="Kildgaard S."/>
            <person name="Petersen T.I."/>
            <person name="Kuo A."/>
            <person name="Sato A."/>
            <person name="Lyhne E.K."/>
            <person name="Kogle M.E."/>
            <person name="Wiebenga A."/>
            <person name="Kun R.S."/>
            <person name="Lubbers R.J."/>
            <person name="Makela M.R."/>
            <person name="Barry K."/>
            <person name="Chovatia M."/>
            <person name="Clum A."/>
            <person name="Daum C."/>
            <person name="Haridas S."/>
            <person name="He G."/>
            <person name="LaButti K."/>
            <person name="Lipzen A."/>
            <person name="Mondo S."/>
            <person name="Pangilinan J."/>
            <person name="Riley R."/>
            <person name="Salamov A."/>
            <person name="Simmons B.A."/>
            <person name="Magnuson J.K."/>
            <person name="Henrissat B."/>
            <person name="Mortensen U.H."/>
            <person name="Larsen T.O."/>
            <person name="De vries R.P."/>
            <person name="Grigoriev I.V."/>
            <person name="Machida M."/>
            <person name="Baker S.E."/>
            <person name="Andersen M.R."/>
        </authorList>
    </citation>
    <scope>NUCLEOTIDE SEQUENCE [LARGE SCALE GENOMIC DNA]</scope>
    <source>
        <strain evidence="3 4">CBS 126849</strain>
    </source>
</reference>
<evidence type="ECO:0000256" key="1">
    <source>
        <dbReference type="SAM" id="SignalP"/>
    </source>
</evidence>
<feature type="signal peptide" evidence="1">
    <location>
        <begin position="1"/>
        <end position="18"/>
    </location>
</feature>
<feature type="domain" description="Cyanovirin-N" evidence="2">
    <location>
        <begin position="28"/>
        <end position="118"/>
    </location>
</feature>
<proteinExistence type="predicted"/>
<keyword evidence="4" id="KW-1185">Reference proteome</keyword>
<dbReference type="InterPro" id="IPR036673">
    <property type="entry name" value="Cyanovirin-N_sf"/>
</dbReference>
<evidence type="ECO:0000313" key="4">
    <source>
        <dbReference type="Proteomes" id="UP000326799"/>
    </source>
</evidence>